<evidence type="ECO:0000256" key="4">
    <source>
        <dbReference type="ARBA" id="ARBA00023002"/>
    </source>
</evidence>
<organism evidence="9 10">
    <name type="scientific">Actinokineospora fastidiosa</name>
    <dbReference type="NCBI Taxonomy" id="1816"/>
    <lineage>
        <taxon>Bacteria</taxon>
        <taxon>Bacillati</taxon>
        <taxon>Actinomycetota</taxon>
        <taxon>Actinomycetes</taxon>
        <taxon>Pseudonocardiales</taxon>
        <taxon>Pseudonocardiaceae</taxon>
        <taxon>Actinokineospora</taxon>
    </lineage>
</organism>
<evidence type="ECO:0000313" key="9">
    <source>
        <dbReference type="EMBL" id="GGS57624.1"/>
    </source>
</evidence>
<gene>
    <name evidence="9" type="ORF">GCM10010171_60740</name>
</gene>
<dbReference type="SUPFAM" id="SSF48264">
    <property type="entry name" value="Cytochrome P450"/>
    <property type="match status" value="1"/>
</dbReference>
<dbReference type="EMBL" id="BMRB01000009">
    <property type="protein sequence ID" value="GGS57624.1"/>
    <property type="molecule type" value="Genomic_DNA"/>
</dbReference>
<dbReference type="CDD" id="cd20620">
    <property type="entry name" value="CYP132-like"/>
    <property type="match status" value="1"/>
</dbReference>
<dbReference type="InterPro" id="IPR017972">
    <property type="entry name" value="Cyt_P450_CS"/>
</dbReference>
<evidence type="ECO:0000256" key="1">
    <source>
        <dbReference type="ARBA" id="ARBA00010617"/>
    </source>
</evidence>
<evidence type="ECO:0000256" key="8">
    <source>
        <dbReference type="RuleBase" id="RU000461"/>
    </source>
</evidence>
<reference evidence="9" key="1">
    <citation type="journal article" date="2014" name="Int. J. Syst. Evol. Microbiol.">
        <title>Complete genome sequence of Corynebacterium casei LMG S-19264T (=DSM 44701T), isolated from a smear-ripened cheese.</title>
        <authorList>
            <consortium name="US DOE Joint Genome Institute (JGI-PGF)"/>
            <person name="Walter F."/>
            <person name="Albersmeier A."/>
            <person name="Kalinowski J."/>
            <person name="Ruckert C."/>
        </authorList>
    </citation>
    <scope>NUCLEOTIDE SEQUENCE</scope>
    <source>
        <strain evidence="9">JCM 3276</strain>
    </source>
</reference>
<sequence>MTASHGRVPPGPPRRAALGVLRKLRADRLGLMSEAVGTYGDAVRVAIGPKKLYIFNHPDHAKHVLADNAANYHKGIGYTEAKRALGDGLLTSEGALWKEQRRTIQPVFQHKRIAARADVIVEEALDLVRRLRAHAGADRPADVLSEVTALTLGVLGRTLLEADLGAFDSVGHSFDAVQDQAMFEMETLGLVPQWLPLRGQREFRAARADLQRMVGTLVAQRTANPIESGDDVLTRLIASTAKEADRRVGDRRMRDELVTLLLAGHETTASTVGWTLHLVSQHPEVRQRLHDEAVAVYGDRRPEYADLARLRYTHMVLEEAMRLFPPVWILPRRALEDDEVGGYHVPAGAEVLICPYTLHRHPAYWPEPTRFDPERFDPDKPSGRPRYAHIPFGAGPRFCVGNHLGLMEATFIISTLMRELRLDEVPGFRVTPEPMMSLRLGGGLKLFVRDWTRAARRSAA</sequence>
<dbReference type="Gene3D" id="1.10.630.10">
    <property type="entry name" value="Cytochrome P450"/>
    <property type="match status" value="1"/>
</dbReference>
<dbReference type="InterPro" id="IPR050196">
    <property type="entry name" value="Cytochrome_P450_Monoox"/>
</dbReference>
<keyword evidence="10" id="KW-1185">Reference proteome</keyword>
<evidence type="ECO:0000256" key="3">
    <source>
        <dbReference type="ARBA" id="ARBA00022723"/>
    </source>
</evidence>
<evidence type="ECO:0000256" key="5">
    <source>
        <dbReference type="ARBA" id="ARBA00023004"/>
    </source>
</evidence>
<dbReference type="AlphaFoldDB" id="A0A918LJU3"/>
<comment type="caution">
    <text evidence="9">The sequence shown here is derived from an EMBL/GenBank/DDBJ whole genome shotgun (WGS) entry which is preliminary data.</text>
</comment>
<evidence type="ECO:0000313" key="10">
    <source>
        <dbReference type="Proteomes" id="UP000660680"/>
    </source>
</evidence>
<dbReference type="PANTHER" id="PTHR24291">
    <property type="entry name" value="CYTOCHROME P450 FAMILY 4"/>
    <property type="match status" value="1"/>
</dbReference>
<dbReference type="PANTHER" id="PTHR24291:SF50">
    <property type="entry name" value="BIFUNCTIONAL ALBAFLAVENONE MONOOXYGENASE_TERPENE SYNTHASE"/>
    <property type="match status" value="1"/>
</dbReference>
<evidence type="ECO:0000256" key="2">
    <source>
        <dbReference type="ARBA" id="ARBA00022617"/>
    </source>
</evidence>
<protein>
    <submittedName>
        <fullName evidence="9">Cytochrome P450</fullName>
    </submittedName>
</protein>
<dbReference type="PROSITE" id="PS00086">
    <property type="entry name" value="CYTOCHROME_P450"/>
    <property type="match status" value="1"/>
</dbReference>
<dbReference type="GO" id="GO:0004497">
    <property type="term" value="F:monooxygenase activity"/>
    <property type="evidence" value="ECO:0007669"/>
    <property type="project" value="UniProtKB-KW"/>
</dbReference>
<keyword evidence="2 7" id="KW-0349">Heme</keyword>
<comment type="similarity">
    <text evidence="1 8">Belongs to the cytochrome P450 family.</text>
</comment>
<dbReference type="Pfam" id="PF00067">
    <property type="entry name" value="p450"/>
    <property type="match status" value="1"/>
</dbReference>
<evidence type="ECO:0000256" key="7">
    <source>
        <dbReference type="PIRSR" id="PIRSR602401-1"/>
    </source>
</evidence>
<dbReference type="RefSeq" id="WP_189214045.1">
    <property type="nucleotide sequence ID" value="NZ_BMRB01000009.1"/>
</dbReference>
<dbReference type="InterPro" id="IPR036396">
    <property type="entry name" value="Cyt_P450_sf"/>
</dbReference>
<dbReference type="GO" id="GO:0020037">
    <property type="term" value="F:heme binding"/>
    <property type="evidence" value="ECO:0007669"/>
    <property type="project" value="InterPro"/>
</dbReference>
<proteinExistence type="inferred from homology"/>
<dbReference type="PRINTS" id="PR00463">
    <property type="entry name" value="EP450I"/>
</dbReference>
<keyword evidence="4 8" id="KW-0560">Oxidoreductase</keyword>
<accession>A0A918LJU3</accession>
<keyword evidence="3 7" id="KW-0479">Metal-binding</keyword>
<dbReference type="GO" id="GO:0016705">
    <property type="term" value="F:oxidoreductase activity, acting on paired donors, with incorporation or reduction of molecular oxygen"/>
    <property type="evidence" value="ECO:0007669"/>
    <property type="project" value="InterPro"/>
</dbReference>
<dbReference type="InterPro" id="IPR001128">
    <property type="entry name" value="Cyt_P450"/>
</dbReference>
<feature type="binding site" description="axial binding residue" evidence="7">
    <location>
        <position position="399"/>
    </location>
    <ligand>
        <name>heme</name>
        <dbReference type="ChEBI" id="CHEBI:30413"/>
    </ligand>
    <ligandPart>
        <name>Fe</name>
        <dbReference type="ChEBI" id="CHEBI:18248"/>
    </ligandPart>
</feature>
<dbReference type="Proteomes" id="UP000660680">
    <property type="component" value="Unassembled WGS sequence"/>
</dbReference>
<comment type="cofactor">
    <cofactor evidence="7">
        <name>heme</name>
        <dbReference type="ChEBI" id="CHEBI:30413"/>
    </cofactor>
</comment>
<name>A0A918LJU3_9PSEU</name>
<dbReference type="GO" id="GO:0005506">
    <property type="term" value="F:iron ion binding"/>
    <property type="evidence" value="ECO:0007669"/>
    <property type="project" value="InterPro"/>
</dbReference>
<dbReference type="InterPro" id="IPR002401">
    <property type="entry name" value="Cyt_P450_E_grp-I"/>
</dbReference>
<keyword evidence="5 7" id="KW-0408">Iron</keyword>
<keyword evidence="6 8" id="KW-0503">Monooxygenase</keyword>
<reference evidence="9" key="2">
    <citation type="submission" date="2020-09" db="EMBL/GenBank/DDBJ databases">
        <authorList>
            <person name="Sun Q."/>
            <person name="Ohkuma M."/>
        </authorList>
    </citation>
    <scope>NUCLEOTIDE SEQUENCE</scope>
    <source>
        <strain evidence="9">JCM 3276</strain>
    </source>
</reference>
<dbReference type="PRINTS" id="PR00385">
    <property type="entry name" value="P450"/>
</dbReference>
<evidence type="ECO:0000256" key="6">
    <source>
        <dbReference type="ARBA" id="ARBA00023033"/>
    </source>
</evidence>